<name>A0A819D8Y7_9BILA</name>
<dbReference type="Gene3D" id="3.60.21.10">
    <property type="match status" value="1"/>
</dbReference>
<dbReference type="InterPro" id="IPR029052">
    <property type="entry name" value="Metallo-depent_PP-like"/>
</dbReference>
<evidence type="ECO:0000313" key="3">
    <source>
        <dbReference type="Proteomes" id="UP000663874"/>
    </source>
</evidence>
<dbReference type="EMBL" id="CAJOBE010002470">
    <property type="protein sequence ID" value="CAF3824450.1"/>
    <property type="molecule type" value="Genomic_DNA"/>
</dbReference>
<dbReference type="Pfam" id="PF14008">
    <property type="entry name" value="Metallophos_C"/>
    <property type="match status" value="1"/>
</dbReference>
<protein>
    <recommendedName>
        <fullName evidence="1">Purple acid phosphatase C-terminal domain-containing protein</fullName>
    </recommendedName>
</protein>
<organism evidence="2 3">
    <name type="scientific">Rotaria sordida</name>
    <dbReference type="NCBI Taxonomy" id="392033"/>
    <lineage>
        <taxon>Eukaryota</taxon>
        <taxon>Metazoa</taxon>
        <taxon>Spiralia</taxon>
        <taxon>Gnathifera</taxon>
        <taxon>Rotifera</taxon>
        <taxon>Eurotatoria</taxon>
        <taxon>Bdelloidea</taxon>
        <taxon>Philodinida</taxon>
        <taxon>Philodinidae</taxon>
        <taxon>Rotaria</taxon>
    </lineage>
</organism>
<dbReference type="SUPFAM" id="SSF56300">
    <property type="entry name" value="Metallo-dependent phosphatases"/>
    <property type="match status" value="1"/>
</dbReference>
<dbReference type="PANTHER" id="PTHR45867:SF3">
    <property type="entry name" value="ACID PHOSPHATASE TYPE 7"/>
    <property type="match status" value="1"/>
</dbReference>
<sequence>MFTIPCYSTTLSQSTSSSVDEISLKTNSFTKAISPFISVTCSQVYNGTQGAYIDPDAPVHIITGSAGCNERHDPFGVPRPWTAFQNSDYGYTRMNVHNASHLYLEQVSDDQGGKVVDNMWLIKSKHGPYSYFK</sequence>
<dbReference type="PANTHER" id="PTHR45867">
    <property type="entry name" value="PURPLE ACID PHOSPHATASE"/>
    <property type="match status" value="1"/>
</dbReference>
<accession>A0A819D8Y7</accession>
<feature type="domain" description="Purple acid phosphatase C-terminal" evidence="1">
    <location>
        <begin position="57"/>
        <end position="117"/>
    </location>
</feature>
<comment type="caution">
    <text evidence="2">The sequence shown here is derived from an EMBL/GenBank/DDBJ whole genome shotgun (WGS) entry which is preliminary data.</text>
</comment>
<reference evidence="2" key="1">
    <citation type="submission" date="2021-02" db="EMBL/GenBank/DDBJ databases">
        <authorList>
            <person name="Nowell W R."/>
        </authorList>
    </citation>
    <scope>NUCLEOTIDE SEQUENCE</scope>
</reference>
<evidence type="ECO:0000313" key="2">
    <source>
        <dbReference type="EMBL" id="CAF3824450.1"/>
    </source>
</evidence>
<proteinExistence type="predicted"/>
<dbReference type="InterPro" id="IPR025733">
    <property type="entry name" value="PAPs_C"/>
</dbReference>
<dbReference type="AlphaFoldDB" id="A0A819D8Y7"/>
<evidence type="ECO:0000259" key="1">
    <source>
        <dbReference type="Pfam" id="PF14008"/>
    </source>
</evidence>
<gene>
    <name evidence="2" type="ORF">FNK824_LOCUS16362</name>
</gene>
<dbReference type="Proteomes" id="UP000663874">
    <property type="component" value="Unassembled WGS sequence"/>
</dbReference>